<evidence type="ECO:0000313" key="1">
    <source>
        <dbReference type="EMBL" id="JAI04939.1"/>
    </source>
</evidence>
<reference evidence="1" key="2">
    <citation type="journal article" date="2015" name="Fish Shellfish Immunol.">
        <title>Early steps in the European eel (Anguilla anguilla)-Vibrio vulnificus interaction in the gills: Role of the RtxA13 toxin.</title>
        <authorList>
            <person name="Callol A."/>
            <person name="Pajuelo D."/>
            <person name="Ebbesson L."/>
            <person name="Teles M."/>
            <person name="MacKenzie S."/>
            <person name="Amaro C."/>
        </authorList>
    </citation>
    <scope>NUCLEOTIDE SEQUENCE</scope>
</reference>
<dbReference type="AlphaFoldDB" id="A0A0E9XTE4"/>
<protein>
    <submittedName>
        <fullName evidence="1">Uncharacterized protein</fullName>
    </submittedName>
</protein>
<accession>A0A0E9XTE4</accession>
<name>A0A0E9XTE4_ANGAN</name>
<organism evidence="1">
    <name type="scientific">Anguilla anguilla</name>
    <name type="common">European freshwater eel</name>
    <name type="synonym">Muraena anguilla</name>
    <dbReference type="NCBI Taxonomy" id="7936"/>
    <lineage>
        <taxon>Eukaryota</taxon>
        <taxon>Metazoa</taxon>
        <taxon>Chordata</taxon>
        <taxon>Craniata</taxon>
        <taxon>Vertebrata</taxon>
        <taxon>Euteleostomi</taxon>
        <taxon>Actinopterygii</taxon>
        <taxon>Neopterygii</taxon>
        <taxon>Teleostei</taxon>
        <taxon>Anguilliformes</taxon>
        <taxon>Anguillidae</taxon>
        <taxon>Anguilla</taxon>
    </lineage>
</organism>
<sequence length="31" mass="3302">MICILSANAQACLMQAADLPLRKGLKTLVQS</sequence>
<dbReference type="EMBL" id="GBXM01003639">
    <property type="protein sequence ID" value="JAI04939.1"/>
    <property type="molecule type" value="Transcribed_RNA"/>
</dbReference>
<reference evidence="1" key="1">
    <citation type="submission" date="2014-11" db="EMBL/GenBank/DDBJ databases">
        <authorList>
            <person name="Amaro Gonzalez C."/>
        </authorList>
    </citation>
    <scope>NUCLEOTIDE SEQUENCE</scope>
</reference>
<proteinExistence type="predicted"/>